<protein>
    <recommendedName>
        <fullName evidence="7">Transposase</fullName>
    </recommendedName>
</protein>
<reference evidence="5 6" key="1">
    <citation type="submission" date="2020-08" db="EMBL/GenBank/DDBJ databases">
        <title>Sequencing the genomes of 1000 actinobacteria strains.</title>
        <authorList>
            <person name="Klenk H.-P."/>
        </authorList>
    </citation>
    <scope>NUCLEOTIDE SEQUENCE [LARGE SCALE GENOMIC DNA]</scope>
    <source>
        <strain evidence="5 6">DSM 44593</strain>
    </source>
</reference>
<dbReference type="InterPro" id="IPR027805">
    <property type="entry name" value="Transposase_HTH_dom"/>
</dbReference>
<name>A0A841EFD9_9ACTN</name>
<evidence type="ECO:0000259" key="3">
    <source>
        <dbReference type="Pfam" id="PF13359"/>
    </source>
</evidence>
<dbReference type="Pfam" id="PF13613">
    <property type="entry name" value="HTH_Tnp_4"/>
    <property type="match status" value="1"/>
</dbReference>
<dbReference type="AlphaFoldDB" id="A0A841EFD9"/>
<dbReference type="GO" id="GO:0046872">
    <property type="term" value="F:metal ion binding"/>
    <property type="evidence" value="ECO:0007669"/>
    <property type="project" value="UniProtKB-KW"/>
</dbReference>
<feature type="domain" description="Transposase Helix-turn-helix" evidence="4">
    <location>
        <begin position="34"/>
        <end position="85"/>
    </location>
</feature>
<keyword evidence="2" id="KW-0479">Metal-binding</keyword>
<evidence type="ECO:0000256" key="1">
    <source>
        <dbReference type="ARBA" id="ARBA00001968"/>
    </source>
</evidence>
<dbReference type="EMBL" id="JACHLY010000001">
    <property type="protein sequence ID" value="MBB5998121.1"/>
    <property type="molecule type" value="Genomic_DNA"/>
</dbReference>
<sequence length="265" mass="28878">MLSYPSGMNVSSRALGVLADALRAHRKQVGTRWRRLSAGRQALLAIAYLRKGETYADLACGFMIGTSTVYRYLREAIGLLATMAPTLAQAVEIAAGKAFVILDGTLLRIDRVAMSRGDDRAFYSGKHKCHGVNVQVVADPAGRPVWISPALPGARHDMGAAREHGIIDAFTTAGVRAIADTAYQGGGPAIRVPQRRRRIDPDTGRYRRLSRAQKEVNTAHARQRGPGERVNAELKNRRVLRKVRSCPSRASDLVAAVQTLMIATR</sequence>
<accession>A0A841EFD9</accession>
<comment type="caution">
    <text evidence="5">The sequence shown here is derived from an EMBL/GenBank/DDBJ whole genome shotgun (WGS) entry which is preliminary data.</text>
</comment>
<proteinExistence type="predicted"/>
<dbReference type="InterPro" id="IPR027806">
    <property type="entry name" value="HARBI1_dom"/>
</dbReference>
<dbReference type="Pfam" id="PF13359">
    <property type="entry name" value="DDE_Tnp_4"/>
    <property type="match status" value="1"/>
</dbReference>
<evidence type="ECO:0000313" key="5">
    <source>
        <dbReference type="EMBL" id="MBB5998121.1"/>
    </source>
</evidence>
<comment type="cofactor">
    <cofactor evidence="1">
        <name>a divalent metal cation</name>
        <dbReference type="ChEBI" id="CHEBI:60240"/>
    </cofactor>
</comment>
<evidence type="ECO:0000313" key="6">
    <source>
        <dbReference type="Proteomes" id="UP000578077"/>
    </source>
</evidence>
<dbReference type="RefSeq" id="WP_184634256.1">
    <property type="nucleotide sequence ID" value="NZ_BAABKT010000019.1"/>
</dbReference>
<dbReference type="Proteomes" id="UP000578077">
    <property type="component" value="Unassembled WGS sequence"/>
</dbReference>
<evidence type="ECO:0000256" key="2">
    <source>
        <dbReference type="ARBA" id="ARBA00022723"/>
    </source>
</evidence>
<gene>
    <name evidence="5" type="ORF">HNR25_001872</name>
</gene>
<keyword evidence="6" id="KW-1185">Reference proteome</keyword>
<organism evidence="5 6">
    <name type="scientific">Streptomonospora salina</name>
    <dbReference type="NCBI Taxonomy" id="104205"/>
    <lineage>
        <taxon>Bacteria</taxon>
        <taxon>Bacillati</taxon>
        <taxon>Actinomycetota</taxon>
        <taxon>Actinomycetes</taxon>
        <taxon>Streptosporangiales</taxon>
        <taxon>Nocardiopsidaceae</taxon>
        <taxon>Streptomonospora</taxon>
    </lineage>
</organism>
<evidence type="ECO:0000259" key="4">
    <source>
        <dbReference type="Pfam" id="PF13613"/>
    </source>
</evidence>
<feature type="domain" description="DDE Tnp4" evidence="3">
    <location>
        <begin position="102"/>
        <end position="259"/>
    </location>
</feature>
<evidence type="ECO:0008006" key="7">
    <source>
        <dbReference type="Google" id="ProtNLM"/>
    </source>
</evidence>